<feature type="transmembrane region" description="Helical" evidence="2">
    <location>
        <begin position="12"/>
        <end position="32"/>
    </location>
</feature>
<name>A0A5M6CVQ6_9BACT</name>
<accession>A0A5M6CVQ6</accession>
<keyword evidence="2" id="KW-0812">Transmembrane</keyword>
<gene>
    <name evidence="3" type="ORF">F0919_06450</name>
</gene>
<reference evidence="3 4" key="1">
    <citation type="submission" date="2019-09" db="EMBL/GenBank/DDBJ databases">
        <title>Genome sequence and assembly of Taibaiella sp.</title>
        <authorList>
            <person name="Chhetri G."/>
        </authorList>
    </citation>
    <scope>NUCLEOTIDE SEQUENCE [LARGE SCALE GENOMIC DNA]</scope>
    <source>
        <strain evidence="3 4">KVB11</strain>
    </source>
</reference>
<dbReference type="EMBL" id="VWSH01000001">
    <property type="protein sequence ID" value="KAA5537309.1"/>
    <property type="molecule type" value="Genomic_DNA"/>
</dbReference>
<protein>
    <recommendedName>
        <fullName evidence="5">Cell division protein FtsQ</fullName>
    </recommendedName>
</protein>
<feature type="compositionally biased region" description="Basic and acidic residues" evidence="1">
    <location>
        <begin position="330"/>
        <end position="347"/>
    </location>
</feature>
<evidence type="ECO:0000256" key="2">
    <source>
        <dbReference type="SAM" id="Phobius"/>
    </source>
</evidence>
<evidence type="ECO:0000313" key="3">
    <source>
        <dbReference type="EMBL" id="KAA5537309.1"/>
    </source>
</evidence>
<evidence type="ECO:0000313" key="4">
    <source>
        <dbReference type="Proteomes" id="UP000323632"/>
    </source>
</evidence>
<keyword evidence="4" id="KW-1185">Reference proteome</keyword>
<dbReference type="AlphaFoldDB" id="A0A5M6CVQ6"/>
<dbReference type="RefSeq" id="WP_150031884.1">
    <property type="nucleotide sequence ID" value="NZ_VWSH01000001.1"/>
</dbReference>
<evidence type="ECO:0008006" key="5">
    <source>
        <dbReference type="Google" id="ProtNLM"/>
    </source>
</evidence>
<sequence length="359" mass="39881">MSEKKKISSKKVLRFSIGAMLVIVFMVALIAASNRQDTDTIKGLEVSLNDDKEFSFLQREDIETLLLRNRNIDLKKTSIGKLDLRLMESVAKTNPWVEKAEIFVDNRAILKVNITQRVPVARLFDVNGGSCYMDSSLHIMPVGIGYAYPLPVFTSVPVLKNDELRNALNSKIVYLGERIGNDSFWRAQITQIEVQPDQTFVMSTLFGDQKVLFGDTTDVANKLSNLLAFYKNISSKIGWDKYQILDVRFKGQVVASPSVGWVPPRIADTAMGDLEGPPVIANVEVVKPVTPVTNQVTKVEKPTVNKEIAQKKVISKPVAPSKTTLQAKAGAKEKTTAKPKGDKETKSPKYIYQGKKGNH</sequence>
<evidence type="ECO:0000256" key="1">
    <source>
        <dbReference type="SAM" id="MobiDB-lite"/>
    </source>
</evidence>
<keyword evidence="2" id="KW-1133">Transmembrane helix</keyword>
<feature type="region of interest" description="Disordered" evidence="1">
    <location>
        <begin position="319"/>
        <end position="359"/>
    </location>
</feature>
<organism evidence="3 4">
    <name type="scientific">Taibaiella lutea</name>
    <dbReference type="NCBI Taxonomy" id="2608001"/>
    <lineage>
        <taxon>Bacteria</taxon>
        <taxon>Pseudomonadati</taxon>
        <taxon>Bacteroidota</taxon>
        <taxon>Chitinophagia</taxon>
        <taxon>Chitinophagales</taxon>
        <taxon>Chitinophagaceae</taxon>
        <taxon>Taibaiella</taxon>
    </lineage>
</organism>
<keyword evidence="2" id="KW-0472">Membrane</keyword>
<comment type="caution">
    <text evidence="3">The sequence shown here is derived from an EMBL/GenBank/DDBJ whole genome shotgun (WGS) entry which is preliminary data.</text>
</comment>
<dbReference type="Proteomes" id="UP000323632">
    <property type="component" value="Unassembled WGS sequence"/>
</dbReference>
<proteinExistence type="predicted"/>